<evidence type="ECO:0000256" key="1">
    <source>
        <dbReference type="SAM" id="SignalP"/>
    </source>
</evidence>
<dbReference type="Gene3D" id="3.10.105.10">
    <property type="entry name" value="Dipeptide-binding Protein, Domain 3"/>
    <property type="match status" value="1"/>
</dbReference>
<keyword evidence="1" id="KW-0732">Signal</keyword>
<evidence type="ECO:0000313" key="3">
    <source>
        <dbReference type="EMBL" id="MFD2757045.1"/>
    </source>
</evidence>
<dbReference type="PIRSF" id="PIRSF002741">
    <property type="entry name" value="MppA"/>
    <property type="match status" value="1"/>
</dbReference>
<sequence length="553" mass="60339">MRHTTNRARRSARALIGALATLSLLAGCAGAAGTASEGGDPVSGGTLQLDLPQDTSANPCLDPIQFYGREWQLITGNSAERLVDMDPETGEIVPWLADSWEVSADGLDYTFELKQGITFANGEEFNADAVKTAFDTNLEFVEENPSFGWNLLDIDGVETSGEHTVTISLSQPDSAFLSILTERNMGILSPSSYALSATERCQAGISSTAAYQVESFVPFESIVFVRRDDYVPTSALATHDGAGYLDRIEIDFVSELNVRVGNVTSGLTDVSWTRNPFTKSEIDQLTSAGLTVEQSPLSGLTYMYYPNVRFDRPLGDPKVREALQHSIDRASYADVLYGPDYPVAEGIYQQGTALAEAADPDLLSYDPELAASLLDEAGWKLGDDGYRYNDAGEKLTLVALGHNTNALGEELLQAQLREVGINLEIQVITVAERVGIGNAGDYDLTYTFTYTNDPSVIRRTLEVDRASEVPLAQNAMSDADYEGFTEILGKLVVEQDDATRAELSTELQQNVLEHNAAFPLYDRQQQAAFAPDVHGAEFTADGMIRFHDLWLDR</sequence>
<dbReference type="SUPFAM" id="SSF53850">
    <property type="entry name" value="Periplasmic binding protein-like II"/>
    <property type="match status" value="1"/>
</dbReference>
<proteinExistence type="predicted"/>
<feature type="domain" description="Solute-binding protein family 5" evidence="2">
    <location>
        <begin position="91"/>
        <end position="452"/>
    </location>
</feature>
<dbReference type="InterPro" id="IPR000914">
    <property type="entry name" value="SBP_5_dom"/>
</dbReference>
<evidence type="ECO:0000313" key="4">
    <source>
        <dbReference type="Proteomes" id="UP001597492"/>
    </source>
</evidence>
<name>A0ABW5UXD7_9MICO</name>
<evidence type="ECO:0000259" key="2">
    <source>
        <dbReference type="Pfam" id="PF00496"/>
    </source>
</evidence>
<organism evidence="3 4">
    <name type="scientific">Gulosibacter faecalis</name>
    <dbReference type="NCBI Taxonomy" id="272240"/>
    <lineage>
        <taxon>Bacteria</taxon>
        <taxon>Bacillati</taxon>
        <taxon>Actinomycetota</taxon>
        <taxon>Actinomycetes</taxon>
        <taxon>Micrococcales</taxon>
        <taxon>Microbacteriaceae</taxon>
        <taxon>Gulosibacter</taxon>
    </lineage>
</organism>
<comment type="caution">
    <text evidence="3">The sequence shown here is derived from an EMBL/GenBank/DDBJ whole genome shotgun (WGS) entry which is preliminary data.</text>
</comment>
<dbReference type="RefSeq" id="WP_019618856.1">
    <property type="nucleotide sequence ID" value="NZ_JBHUNE010000001.1"/>
</dbReference>
<dbReference type="Proteomes" id="UP001597492">
    <property type="component" value="Unassembled WGS sequence"/>
</dbReference>
<dbReference type="InterPro" id="IPR039424">
    <property type="entry name" value="SBP_5"/>
</dbReference>
<feature type="signal peptide" evidence="1">
    <location>
        <begin position="1"/>
        <end position="31"/>
    </location>
</feature>
<reference evidence="4" key="1">
    <citation type="journal article" date="2019" name="Int. J. Syst. Evol. Microbiol.">
        <title>The Global Catalogue of Microorganisms (GCM) 10K type strain sequencing project: providing services to taxonomists for standard genome sequencing and annotation.</title>
        <authorList>
            <consortium name="The Broad Institute Genomics Platform"/>
            <consortium name="The Broad Institute Genome Sequencing Center for Infectious Disease"/>
            <person name="Wu L."/>
            <person name="Ma J."/>
        </authorList>
    </citation>
    <scope>NUCLEOTIDE SEQUENCE [LARGE SCALE GENOMIC DNA]</scope>
    <source>
        <strain evidence="4">TISTR 1514</strain>
    </source>
</reference>
<keyword evidence="4" id="KW-1185">Reference proteome</keyword>
<dbReference type="EMBL" id="JBHUNE010000001">
    <property type="protein sequence ID" value="MFD2757045.1"/>
    <property type="molecule type" value="Genomic_DNA"/>
</dbReference>
<dbReference type="PANTHER" id="PTHR30290">
    <property type="entry name" value="PERIPLASMIC BINDING COMPONENT OF ABC TRANSPORTER"/>
    <property type="match status" value="1"/>
</dbReference>
<dbReference type="Gene3D" id="3.40.190.10">
    <property type="entry name" value="Periplasmic binding protein-like II"/>
    <property type="match status" value="1"/>
</dbReference>
<accession>A0ABW5UXD7</accession>
<dbReference type="InterPro" id="IPR030678">
    <property type="entry name" value="Peptide/Ni-bd"/>
</dbReference>
<feature type="chain" id="PRO_5045694535" evidence="1">
    <location>
        <begin position="32"/>
        <end position="553"/>
    </location>
</feature>
<dbReference type="PROSITE" id="PS51257">
    <property type="entry name" value="PROKAR_LIPOPROTEIN"/>
    <property type="match status" value="1"/>
</dbReference>
<protein>
    <submittedName>
        <fullName evidence="3">ABC transporter substrate-binding protein</fullName>
    </submittedName>
</protein>
<gene>
    <name evidence="3" type="ORF">ACFSW7_01475</name>
</gene>
<dbReference type="Pfam" id="PF00496">
    <property type="entry name" value="SBP_bac_5"/>
    <property type="match status" value="1"/>
</dbReference>